<feature type="region of interest" description="Disordered" evidence="1">
    <location>
        <begin position="39"/>
        <end position="67"/>
    </location>
</feature>
<proteinExistence type="predicted"/>
<dbReference type="AlphaFoldDB" id="A0AA38MF39"/>
<sequence length="203" mass="22651">MPSALAIVDQKSLIREHIKLITSRKLYAGTDPVQFHLKSRDNRQIGHPFPRTPSPSPAPRPHSDAPNARRLHSSNFLFFSKPCTSLASLSNVVKYLSVLCNGGDASSHPYSASSRRRRRCSVQCADGARVQQCSRAAKNVEAPRRHPAMKTRWCVATPPREARSEHSEPEERRSEVRNQDLGALRRRGGNLPSAGADRYFNFG</sequence>
<feature type="region of interest" description="Disordered" evidence="1">
    <location>
        <begin position="157"/>
        <end position="203"/>
    </location>
</feature>
<evidence type="ECO:0000256" key="1">
    <source>
        <dbReference type="SAM" id="MobiDB-lite"/>
    </source>
</evidence>
<feature type="compositionally biased region" description="Basic and acidic residues" evidence="1">
    <location>
        <begin position="160"/>
        <end position="178"/>
    </location>
</feature>
<keyword evidence="3" id="KW-1185">Reference proteome</keyword>
<dbReference type="EMBL" id="JALNTZ010000004">
    <property type="protein sequence ID" value="KAJ3653694.1"/>
    <property type="molecule type" value="Genomic_DNA"/>
</dbReference>
<reference evidence="2" key="1">
    <citation type="journal article" date="2023" name="G3 (Bethesda)">
        <title>Whole genome assemblies of Zophobas morio and Tenebrio molitor.</title>
        <authorList>
            <person name="Kaur S."/>
            <person name="Stinson S.A."/>
            <person name="diCenzo G.C."/>
        </authorList>
    </citation>
    <scope>NUCLEOTIDE SEQUENCE</scope>
    <source>
        <strain evidence="2">QUZm001</strain>
    </source>
</reference>
<dbReference type="Proteomes" id="UP001168821">
    <property type="component" value="Unassembled WGS sequence"/>
</dbReference>
<organism evidence="2 3">
    <name type="scientific">Zophobas morio</name>
    <dbReference type="NCBI Taxonomy" id="2755281"/>
    <lineage>
        <taxon>Eukaryota</taxon>
        <taxon>Metazoa</taxon>
        <taxon>Ecdysozoa</taxon>
        <taxon>Arthropoda</taxon>
        <taxon>Hexapoda</taxon>
        <taxon>Insecta</taxon>
        <taxon>Pterygota</taxon>
        <taxon>Neoptera</taxon>
        <taxon>Endopterygota</taxon>
        <taxon>Coleoptera</taxon>
        <taxon>Polyphaga</taxon>
        <taxon>Cucujiformia</taxon>
        <taxon>Tenebrionidae</taxon>
        <taxon>Zophobas</taxon>
    </lineage>
</organism>
<name>A0AA38MF39_9CUCU</name>
<gene>
    <name evidence="2" type="ORF">Zmor_012932</name>
</gene>
<accession>A0AA38MF39</accession>
<protein>
    <submittedName>
        <fullName evidence="2">Uncharacterized protein</fullName>
    </submittedName>
</protein>
<feature type="compositionally biased region" description="Pro residues" evidence="1">
    <location>
        <begin position="50"/>
        <end position="60"/>
    </location>
</feature>
<evidence type="ECO:0000313" key="2">
    <source>
        <dbReference type="EMBL" id="KAJ3653694.1"/>
    </source>
</evidence>
<comment type="caution">
    <text evidence="2">The sequence shown here is derived from an EMBL/GenBank/DDBJ whole genome shotgun (WGS) entry which is preliminary data.</text>
</comment>
<evidence type="ECO:0000313" key="3">
    <source>
        <dbReference type="Proteomes" id="UP001168821"/>
    </source>
</evidence>